<keyword evidence="3" id="KW-1185">Reference proteome</keyword>
<comment type="caution">
    <text evidence="2">The sequence shown here is derived from an EMBL/GenBank/DDBJ whole genome shotgun (WGS) entry which is preliminary data.</text>
</comment>
<evidence type="ECO:0000313" key="2">
    <source>
        <dbReference type="EMBL" id="KAK5831407.1"/>
    </source>
</evidence>
<dbReference type="InterPro" id="IPR015915">
    <property type="entry name" value="Kelch-typ_b-propeller"/>
</dbReference>
<name>A0ABR0PX91_GOSAR</name>
<sequence length="382" mass="42080">MGSFPSPSRPTTPPPSPESNASSYRVLVAFCPKEGGSNTNYFNCIQCYNPFNNTWSHVSLIPDLLENHVLKGFAMVSLGESIYIVGGRLWNKRKPQTSSDSGESVNVCVQVSPLVLRYNVRLDQWSKCATLGVPRYDFACCVCDKKIYVAGGKSYLDSARGISSAEVYDPALDEWTPLPSMSSLRYKCVGVTWQGKIYVMGGFAEREDSDINLLTFSPQRSSAEVFDTRTGGWDLAVGMWQLDVPPNQIVAVDGKLFSSGDCLKPWKGHIDVYDGKQNMWDEADGSRFQTLNLPFSTISGSSNGNWAPIERLYLTMAPIGTQLYFLAGYRVPGESPRTVSMVYAFDTSATIGAWKSLEPTEEEGEKELCSHCCVCSIPVSKS</sequence>
<dbReference type="SMART" id="SM00612">
    <property type="entry name" value="Kelch"/>
    <property type="match status" value="2"/>
</dbReference>
<evidence type="ECO:0000256" key="1">
    <source>
        <dbReference type="SAM" id="MobiDB-lite"/>
    </source>
</evidence>
<accession>A0ABR0PX91</accession>
<dbReference type="PANTHER" id="PTHR47365">
    <property type="entry name" value="PLANT PROTEIN, PUTATIVE-RELATED"/>
    <property type="match status" value="1"/>
</dbReference>
<feature type="compositionally biased region" description="Pro residues" evidence="1">
    <location>
        <begin position="7"/>
        <end position="17"/>
    </location>
</feature>
<dbReference type="EMBL" id="JARKNE010000005">
    <property type="protein sequence ID" value="KAK5831407.1"/>
    <property type="molecule type" value="Genomic_DNA"/>
</dbReference>
<reference evidence="2 3" key="1">
    <citation type="submission" date="2023-03" db="EMBL/GenBank/DDBJ databases">
        <title>WGS of Gossypium arboreum.</title>
        <authorList>
            <person name="Yu D."/>
        </authorList>
    </citation>
    <scope>NUCLEOTIDE SEQUENCE [LARGE SCALE GENOMIC DNA]</scope>
    <source>
        <tissue evidence="2">Leaf</tissue>
    </source>
</reference>
<organism evidence="2 3">
    <name type="scientific">Gossypium arboreum</name>
    <name type="common">Tree cotton</name>
    <name type="synonym">Gossypium nanking</name>
    <dbReference type="NCBI Taxonomy" id="29729"/>
    <lineage>
        <taxon>Eukaryota</taxon>
        <taxon>Viridiplantae</taxon>
        <taxon>Streptophyta</taxon>
        <taxon>Embryophyta</taxon>
        <taxon>Tracheophyta</taxon>
        <taxon>Spermatophyta</taxon>
        <taxon>Magnoliopsida</taxon>
        <taxon>eudicotyledons</taxon>
        <taxon>Gunneridae</taxon>
        <taxon>Pentapetalae</taxon>
        <taxon>rosids</taxon>
        <taxon>malvids</taxon>
        <taxon>Malvales</taxon>
        <taxon>Malvaceae</taxon>
        <taxon>Malvoideae</taxon>
        <taxon>Gossypium</taxon>
    </lineage>
</organism>
<evidence type="ECO:0000313" key="3">
    <source>
        <dbReference type="Proteomes" id="UP001358586"/>
    </source>
</evidence>
<feature type="region of interest" description="Disordered" evidence="1">
    <location>
        <begin position="1"/>
        <end position="21"/>
    </location>
</feature>
<gene>
    <name evidence="2" type="ORF">PVK06_015204</name>
</gene>
<dbReference type="InterPro" id="IPR006652">
    <property type="entry name" value="Kelch_1"/>
</dbReference>
<protein>
    <submittedName>
        <fullName evidence="2">Uncharacterized protein</fullName>
    </submittedName>
</protein>
<proteinExistence type="predicted"/>
<dbReference type="Proteomes" id="UP001358586">
    <property type="component" value="Chromosome 5"/>
</dbReference>
<dbReference type="Pfam" id="PF01344">
    <property type="entry name" value="Kelch_1"/>
    <property type="match status" value="2"/>
</dbReference>
<dbReference type="PANTHER" id="PTHR47365:SF1">
    <property type="entry name" value="F-BOX_KELCH-REPEAT PROTEIN"/>
    <property type="match status" value="1"/>
</dbReference>
<dbReference type="SUPFAM" id="SSF117281">
    <property type="entry name" value="Kelch motif"/>
    <property type="match status" value="1"/>
</dbReference>
<dbReference type="Gene3D" id="2.120.10.80">
    <property type="entry name" value="Kelch-type beta propeller"/>
    <property type="match status" value="1"/>
</dbReference>